<keyword evidence="1" id="KW-0732">Signal</keyword>
<gene>
    <name evidence="3" type="ORF">FHR32_006891</name>
</gene>
<dbReference type="Proteomes" id="UP000534286">
    <property type="component" value="Unassembled WGS sequence"/>
</dbReference>
<dbReference type="NCBIfam" id="NF033679">
    <property type="entry name" value="DNRLRE_dom"/>
    <property type="match status" value="1"/>
</dbReference>
<evidence type="ECO:0000259" key="2">
    <source>
        <dbReference type="Pfam" id="PF13205"/>
    </source>
</evidence>
<reference evidence="3 4" key="1">
    <citation type="submission" date="2020-08" db="EMBL/GenBank/DDBJ databases">
        <title>Sequencing the genomes of 1000 actinobacteria strains.</title>
        <authorList>
            <person name="Klenk H.-P."/>
        </authorList>
    </citation>
    <scope>NUCLEOTIDE SEQUENCE [LARGE SCALE GENOMIC DNA]</scope>
    <source>
        <strain evidence="3 4">DSM 43023</strain>
    </source>
</reference>
<evidence type="ECO:0000313" key="3">
    <source>
        <dbReference type="EMBL" id="MBB4942505.1"/>
    </source>
</evidence>
<proteinExistence type="predicted"/>
<name>A0A7W7S258_9ACTN</name>
<sequence length="399" mass="42707">MLDATAAEAPGSGRIGTAKTAVKQKKDGSALVLSPDAGFLADPQVTYPVTLVADGTDWYGAGYPDDTFINNKTWGTGGPNQSMYKLLVGNGGNAISNGDTNDPSTVWRSYLRFDLTGAPFMGKPILNADLRPWNYRSHACGDAKGDIVVRRITSNWSVNSLSWSNQPTVTTSGQGTKGSAVGDHCSGDLTSRDVYYTIEGIVRDWASGQPNYGLQVGALYEGGVINWREFRSANYTDFDGHPPHLFVKYEEPRPEPPMEEVVMLTGTELTHLPEYEEAAAMSMYQPLGLDEDITITKEVAARIAGQRDGQEYQIGTDKLDFDETGIGGTGDGEDTGAPRVIAVEPESGAVDVPLDASVKITFSEPIGEAQAIIKDAAGTQAAGTLVYDSTETVLTFDPE</sequence>
<feature type="domain" description="SbsA Ig-like" evidence="2">
    <location>
        <begin position="334"/>
        <end position="398"/>
    </location>
</feature>
<evidence type="ECO:0000313" key="4">
    <source>
        <dbReference type="Proteomes" id="UP000534286"/>
    </source>
</evidence>
<dbReference type="EMBL" id="JACHJU010000003">
    <property type="protein sequence ID" value="MBB4942505.1"/>
    <property type="molecule type" value="Genomic_DNA"/>
</dbReference>
<organism evidence="3 4">
    <name type="scientific">Streptosporangium album</name>
    <dbReference type="NCBI Taxonomy" id="47479"/>
    <lineage>
        <taxon>Bacteria</taxon>
        <taxon>Bacillati</taxon>
        <taxon>Actinomycetota</taxon>
        <taxon>Actinomycetes</taxon>
        <taxon>Streptosporangiales</taxon>
        <taxon>Streptosporangiaceae</taxon>
        <taxon>Streptosporangium</taxon>
    </lineage>
</organism>
<keyword evidence="4" id="KW-1185">Reference proteome</keyword>
<protein>
    <recommendedName>
        <fullName evidence="2">SbsA Ig-like domain-containing protein</fullName>
    </recommendedName>
</protein>
<evidence type="ECO:0000256" key="1">
    <source>
        <dbReference type="ARBA" id="ARBA00022729"/>
    </source>
</evidence>
<comment type="caution">
    <text evidence="3">The sequence shown here is derived from an EMBL/GenBank/DDBJ whole genome shotgun (WGS) entry which is preliminary data.</text>
</comment>
<dbReference type="RefSeq" id="WP_184758454.1">
    <property type="nucleotide sequence ID" value="NZ_BAABEK010000012.1"/>
</dbReference>
<dbReference type="AlphaFoldDB" id="A0A7W7S258"/>
<accession>A0A7W7S258</accession>
<dbReference type="Pfam" id="PF13205">
    <property type="entry name" value="Big_5"/>
    <property type="match status" value="1"/>
</dbReference>
<dbReference type="InterPro" id="IPR032812">
    <property type="entry name" value="SbsA_Ig"/>
</dbReference>